<organism evidence="2">
    <name type="scientific">Solanum lycopersicum</name>
    <name type="common">Tomato</name>
    <name type="synonym">Lycopersicon esculentum</name>
    <dbReference type="NCBI Taxonomy" id="4081"/>
    <lineage>
        <taxon>Eukaryota</taxon>
        <taxon>Viridiplantae</taxon>
        <taxon>Streptophyta</taxon>
        <taxon>Embryophyta</taxon>
        <taxon>Tracheophyta</taxon>
        <taxon>Spermatophyta</taxon>
        <taxon>Magnoliopsida</taxon>
        <taxon>eudicotyledons</taxon>
        <taxon>Gunneridae</taxon>
        <taxon>Pentapetalae</taxon>
        <taxon>asterids</taxon>
        <taxon>lamiids</taxon>
        <taxon>Solanales</taxon>
        <taxon>Solanaceae</taxon>
        <taxon>Solanoideae</taxon>
        <taxon>Solaneae</taxon>
        <taxon>Solanum</taxon>
        <taxon>Solanum subgen. Lycopersicon</taxon>
    </lineage>
</organism>
<protein>
    <submittedName>
        <fullName evidence="2">Uncharacterized protein</fullName>
    </submittedName>
</protein>
<sequence>MSRSLASPSLSQVPLSPFSSIPSSHTLPLRKPTTPIGSNPQYSTQTAYDRGAVSPRLLQPRLQQTSHWNLQGTRRDMLERHLCGGVGRVSNAVLHRAGEERRGQPLDIKPNYKFVMSPAMQMHSFQNPVINNDGILRNSHLDFITIEFDSVRFRH</sequence>
<reference evidence="2" key="2">
    <citation type="submission" date="2019-01" db="UniProtKB">
        <authorList>
            <consortium name="EnsemblPlants"/>
        </authorList>
    </citation>
    <scope>IDENTIFICATION</scope>
    <source>
        <strain evidence="2">cv. Heinz 1706</strain>
    </source>
</reference>
<dbReference type="InParanoid" id="A0A3Q7IEN2"/>
<evidence type="ECO:0000313" key="3">
    <source>
        <dbReference type="Proteomes" id="UP000004994"/>
    </source>
</evidence>
<proteinExistence type="predicted"/>
<feature type="compositionally biased region" description="Polar residues" evidence="1">
    <location>
        <begin position="1"/>
        <end position="26"/>
    </location>
</feature>
<dbReference type="AlphaFoldDB" id="A0A3Q7IEN2"/>
<reference evidence="2" key="1">
    <citation type="journal article" date="2012" name="Nature">
        <title>The tomato genome sequence provides insights into fleshy fruit evolution.</title>
        <authorList>
            <consortium name="Tomato Genome Consortium"/>
        </authorList>
    </citation>
    <scope>NUCLEOTIDE SEQUENCE [LARGE SCALE GENOMIC DNA]</scope>
    <source>
        <strain evidence="2">cv. Heinz 1706</strain>
    </source>
</reference>
<dbReference type="EnsemblPlants" id="Solyc08g007355.1.1">
    <property type="protein sequence ID" value="Solyc08g007355.1.1"/>
    <property type="gene ID" value="Solyc08g007355.1"/>
</dbReference>
<dbReference type="Gramene" id="Solyc08g007355.1.1">
    <property type="protein sequence ID" value="Solyc08g007355.1.1"/>
    <property type="gene ID" value="Solyc08g007355.1"/>
</dbReference>
<keyword evidence="3" id="KW-1185">Reference proteome</keyword>
<dbReference type="Proteomes" id="UP000004994">
    <property type="component" value="Chromosome 8"/>
</dbReference>
<feature type="compositionally biased region" description="Polar residues" evidence="1">
    <location>
        <begin position="35"/>
        <end position="45"/>
    </location>
</feature>
<feature type="region of interest" description="Disordered" evidence="1">
    <location>
        <begin position="1"/>
        <end position="45"/>
    </location>
</feature>
<evidence type="ECO:0000313" key="2">
    <source>
        <dbReference type="EnsemblPlants" id="Solyc08g007355.1.1"/>
    </source>
</evidence>
<accession>A0A3Q7IEN2</accession>
<name>A0A3Q7IEN2_SOLLC</name>
<evidence type="ECO:0000256" key="1">
    <source>
        <dbReference type="SAM" id="MobiDB-lite"/>
    </source>
</evidence>